<evidence type="ECO:0000313" key="14">
    <source>
        <dbReference type="EMBL" id="KAI3431401.1"/>
    </source>
</evidence>
<evidence type="ECO:0000256" key="7">
    <source>
        <dbReference type="ARBA" id="ARBA00023154"/>
    </source>
</evidence>
<comment type="similarity">
    <text evidence="1">Belongs to the DapB family.</text>
</comment>
<dbReference type="InterPro" id="IPR022663">
    <property type="entry name" value="DapB_C"/>
</dbReference>
<dbReference type="GO" id="GO:0008839">
    <property type="term" value="F:4-hydroxy-tetrahydrodipicolinate reductase"/>
    <property type="evidence" value="ECO:0007669"/>
    <property type="project" value="UniProtKB-EC"/>
</dbReference>
<accession>A0A9D4YX40</accession>
<dbReference type="InterPro" id="IPR036291">
    <property type="entry name" value="NAD(P)-bd_dom_sf"/>
</dbReference>
<dbReference type="SUPFAM" id="SSF51735">
    <property type="entry name" value="NAD(P)-binding Rossmann-fold domains"/>
    <property type="match status" value="1"/>
</dbReference>
<dbReference type="NCBIfam" id="TIGR02130">
    <property type="entry name" value="dapB_plant"/>
    <property type="match status" value="1"/>
</dbReference>
<keyword evidence="5" id="KW-0560">Oxidoreductase</keyword>
<dbReference type="InterPro" id="IPR023940">
    <property type="entry name" value="DHDPR_bac"/>
</dbReference>
<feature type="domain" description="Dihydrodipicolinate reductase C-terminal" evidence="13">
    <location>
        <begin position="140"/>
        <end position="280"/>
    </location>
</feature>
<evidence type="ECO:0000256" key="5">
    <source>
        <dbReference type="ARBA" id="ARBA00023002"/>
    </source>
</evidence>
<evidence type="ECO:0000256" key="8">
    <source>
        <dbReference type="ARBA" id="ARBA00037922"/>
    </source>
</evidence>
<dbReference type="GO" id="GO:0009089">
    <property type="term" value="P:lysine biosynthetic process via diaminopimelate"/>
    <property type="evidence" value="ECO:0007669"/>
    <property type="project" value="InterPro"/>
</dbReference>
<evidence type="ECO:0000256" key="3">
    <source>
        <dbReference type="ARBA" id="ARBA00022857"/>
    </source>
</evidence>
<dbReference type="Proteomes" id="UP001055712">
    <property type="component" value="Unassembled WGS sequence"/>
</dbReference>
<evidence type="ECO:0000256" key="1">
    <source>
        <dbReference type="ARBA" id="ARBA00006642"/>
    </source>
</evidence>
<organism evidence="14 15">
    <name type="scientific">Chlorella vulgaris</name>
    <name type="common">Green alga</name>
    <dbReference type="NCBI Taxonomy" id="3077"/>
    <lineage>
        <taxon>Eukaryota</taxon>
        <taxon>Viridiplantae</taxon>
        <taxon>Chlorophyta</taxon>
        <taxon>core chlorophytes</taxon>
        <taxon>Trebouxiophyceae</taxon>
        <taxon>Chlorellales</taxon>
        <taxon>Chlorellaceae</taxon>
        <taxon>Chlorella clade</taxon>
        <taxon>Chlorella</taxon>
    </lineage>
</organism>
<keyword evidence="4" id="KW-0220">Diaminopimelate biosynthesis</keyword>
<dbReference type="Gene3D" id="3.40.50.720">
    <property type="entry name" value="NAD(P)-binding Rossmann-like Domain"/>
    <property type="match status" value="1"/>
</dbReference>
<dbReference type="Gene3D" id="3.30.360.10">
    <property type="entry name" value="Dihydrodipicolinate Reductase, domain 2"/>
    <property type="match status" value="1"/>
</dbReference>
<keyword evidence="15" id="KW-1185">Reference proteome</keyword>
<keyword evidence="2" id="KW-0028">Amino-acid biosynthesis</keyword>
<keyword evidence="7" id="KW-0457">Lysine biosynthesis</keyword>
<dbReference type="EC" id="1.17.1.8" evidence="9"/>
<evidence type="ECO:0000256" key="2">
    <source>
        <dbReference type="ARBA" id="ARBA00022605"/>
    </source>
</evidence>
<evidence type="ECO:0000313" key="15">
    <source>
        <dbReference type="Proteomes" id="UP001055712"/>
    </source>
</evidence>
<dbReference type="Pfam" id="PF01113">
    <property type="entry name" value="DapB_N"/>
    <property type="match status" value="1"/>
</dbReference>
<comment type="caution">
    <text evidence="14">The sequence shown here is derived from an EMBL/GenBank/DDBJ whole genome shotgun (WGS) entry which is preliminary data.</text>
</comment>
<evidence type="ECO:0000256" key="11">
    <source>
        <dbReference type="ARBA" id="ARBA00049396"/>
    </source>
</evidence>
<dbReference type="PIRSF" id="PIRSF000161">
    <property type="entry name" value="DHPR"/>
    <property type="match status" value="1"/>
</dbReference>
<dbReference type="FunFam" id="3.40.50.720:FF:000264">
    <property type="entry name" value="4-hydroxy-tetrahydrodipicolinate reductase 2 chloroplastic"/>
    <property type="match status" value="1"/>
</dbReference>
<name>A0A9D4YX40_CHLVU</name>
<proteinExistence type="inferred from homology"/>
<evidence type="ECO:0000256" key="9">
    <source>
        <dbReference type="ARBA" id="ARBA00038983"/>
    </source>
</evidence>
<dbReference type="InterPro" id="IPR000846">
    <property type="entry name" value="DapB_N"/>
</dbReference>
<reference evidence="14" key="2">
    <citation type="submission" date="2020-11" db="EMBL/GenBank/DDBJ databases">
        <authorList>
            <person name="Cecchin M."/>
            <person name="Marcolungo L."/>
            <person name="Rossato M."/>
            <person name="Girolomoni L."/>
            <person name="Cosentino E."/>
            <person name="Cuine S."/>
            <person name="Li-Beisson Y."/>
            <person name="Delledonne M."/>
            <person name="Ballottari M."/>
        </authorList>
    </citation>
    <scope>NUCLEOTIDE SEQUENCE</scope>
    <source>
        <strain evidence="14">211/11P</strain>
        <tissue evidence="14">Whole cell</tissue>
    </source>
</reference>
<protein>
    <recommendedName>
        <fullName evidence="9">4-hydroxy-tetrahydrodipicolinate reductase</fullName>
        <ecNumber evidence="9">1.17.1.8</ecNumber>
    </recommendedName>
</protein>
<evidence type="ECO:0000256" key="10">
    <source>
        <dbReference type="ARBA" id="ARBA00049080"/>
    </source>
</evidence>
<sequence length="286" mass="30569">MVVTAASGPPIMVNSCTGKMGHSTAEAVVRAGLTLVPYSLTGQSEAVAVGNVGVSGIPVELVGPTERQAALDRIRSRYPDLIVVDYTLPTAVNENAAFYCANKLPFVMGTTGGDRERLAADVAAADSYAVIAPNMGKQIVAFQTMMEMMADRFPGCFSGYSMTVAESHQRTKVDTSGTAKAVVASFNKMGLQFGEDEIEKVRDAEQQIARMGVPERAVDSGHAFHTYTLTSPDGSVVLEFKHNVCGREVYAEGTVDACLFLHRQIQSGADKKLYNMIDVLSAGVMR</sequence>
<dbReference type="EMBL" id="SIDB01000006">
    <property type="protein sequence ID" value="KAI3431401.1"/>
    <property type="molecule type" value="Genomic_DNA"/>
</dbReference>
<keyword evidence="6" id="KW-0520">NAD</keyword>
<comment type="pathway">
    <text evidence="8">Amino-acid biosynthesis; L-lysine biosynthesis via DAP pathway; (S)-tetrahydrodipicolinate from L-aspartate: step 4/4.</text>
</comment>
<dbReference type="OrthoDB" id="10259487at2759"/>
<comment type="catalytic activity">
    <reaction evidence="11">
        <text>(S)-2,3,4,5-tetrahydrodipicolinate + NAD(+) + H2O = (2S,4S)-4-hydroxy-2,3,4,5-tetrahydrodipicolinate + NADH + H(+)</text>
        <dbReference type="Rhea" id="RHEA:35323"/>
        <dbReference type="ChEBI" id="CHEBI:15377"/>
        <dbReference type="ChEBI" id="CHEBI:15378"/>
        <dbReference type="ChEBI" id="CHEBI:16845"/>
        <dbReference type="ChEBI" id="CHEBI:57540"/>
        <dbReference type="ChEBI" id="CHEBI:57945"/>
        <dbReference type="ChEBI" id="CHEBI:67139"/>
        <dbReference type="EC" id="1.17.1.8"/>
    </reaction>
</comment>
<evidence type="ECO:0000256" key="4">
    <source>
        <dbReference type="ARBA" id="ARBA00022915"/>
    </source>
</evidence>
<dbReference type="GO" id="GO:0070402">
    <property type="term" value="F:NADPH binding"/>
    <property type="evidence" value="ECO:0007669"/>
    <property type="project" value="InterPro"/>
</dbReference>
<reference evidence="14" key="1">
    <citation type="journal article" date="2019" name="Plant J.">
        <title>Chlorella vulgaris genome assembly and annotation reveals the molecular basis for metabolic acclimation to high light conditions.</title>
        <authorList>
            <person name="Cecchin M."/>
            <person name="Marcolungo L."/>
            <person name="Rossato M."/>
            <person name="Girolomoni L."/>
            <person name="Cosentino E."/>
            <person name="Cuine S."/>
            <person name="Li-Beisson Y."/>
            <person name="Delledonne M."/>
            <person name="Ballottari M."/>
        </authorList>
    </citation>
    <scope>NUCLEOTIDE SEQUENCE</scope>
    <source>
        <strain evidence="14">211/11P</strain>
    </source>
</reference>
<dbReference type="AlphaFoldDB" id="A0A9D4YX40"/>
<evidence type="ECO:0000259" key="13">
    <source>
        <dbReference type="Pfam" id="PF05173"/>
    </source>
</evidence>
<evidence type="ECO:0000256" key="6">
    <source>
        <dbReference type="ARBA" id="ARBA00023027"/>
    </source>
</evidence>
<dbReference type="PANTHER" id="PTHR20836">
    <property type="entry name" value="DIHYDRODIPICOLINATE REDUCTASE"/>
    <property type="match status" value="1"/>
</dbReference>
<dbReference type="Pfam" id="PF05173">
    <property type="entry name" value="DapB_C"/>
    <property type="match status" value="1"/>
</dbReference>
<comment type="catalytic activity">
    <reaction evidence="10">
        <text>(S)-2,3,4,5-tetrahydrodipicolinate + NADP(+) + H2O = (2S,4S)-4-hydroxy-2,3,4,5-tetrahydrodipicolinate + NADPH + H(+)</text>
        <dbReference type="Rhea" id="RHEA:35331"/>
        <dbReference type="ChEBI" id="CHEBI:15377"/>
        <dbReference type="ChEBI" id="CHEBI:15378"/>
        <dbReference type="ChEBI" id="CHEBI:16845"/>
        <dbReference type="ChEBI" id="CHEBI:57783"/>
        <dbReference type="ChEBI" id="CHEBI:58349"/>
        <dbReference type="ChEBI" id="CHEBI:67139"/>
        <dbReference type="EC" id="1.17.1.8"/>
    </reaction>
</comment>
<gene>
    <name evidence="14" type="ORF">D9Q98_004454</name>
</gene>
<dbReference type="GO" id="GO:0009570">
    <property type="term" value="C:chloroplast stroma"/>
    <property type="evidence" value="ECO:0007669"/>
    <property type="project" value="TreeGrafter"/>
</dbReference>
<dbReference type="PANTHER" id="PTHR20836:SF0">
    <property type="entry name" value="4-HYDROXY-TETRAHYDRODIPICOLINATE REDUCTASE 1, CHLOROPLASTIC-RELATED"/>
    <property type="match status" value="1"/>
</dbReference>
<evidence type="ECO:0000259" key="12">
    <source>
        <dbReference type="Pfam" id="PF01113"/>
    </source>
</evidence>
<feature type="domain" description="Dihydrodipicolinate reductase N-terminal" evidence="12">
    <location>
        <begin position="11"/>
        <end position="135"/>
    </location>
</feature>
<dbReference type="InterPro" id="IPR011859">
    <property type="entry name" value="Dihydrodipicolinate_Rdtase_pln"/>
</dbReference>
<keyword evidence="3" id="KW-0521">NADP</keyword>
<dbReference type="GO" id="GO:0019877">
    <property type="term" value="P:diaminopimelate biosynthetic process"/>
    <property type="evidence" value="ECO:0007669"/>
    <property type="project" value="UniProtKB-KW"/>
</dbReference>